<dbReference type="EMBL" id="MTYJ01000376">
    <property type="protein sequence ID" value="OWA54159.1"/>
    <property type="molecule type" value="Genomic_DNA"/>
</dbReference>
<reference evidence="9" key="1">
    <citation type="submission" date="2017-01" db="EMBL/GenBank/DDBJ databases">
        <title>Comparative genomics of anhydrobiosis in the tardigrade Hypsibius dujardini.</title>
        <authorList>
            <person name="Yoshida Y."/>
            <person name="Koutsovoulos G."/>
            <person name="Laetsch D."/>
            <person name="Stevens L."/>
            <person name="Kumar S."/>
            <person name="Horikawa D."/>
            <person name="Ishino K."/>
            <person name="Komine S."/>
            <person name="Tomita M."/>
            <person name="Blaxter M."/>
            <person name="Arakawa K."/>
        </authorList>
    </citation>
    <scope>NUCLEOTIDE SEQUENCE [LARGE SCALE GENOMIC DNA]</scope>
    <source>
        <strain evidence="9">Z151</strain>
    </source>
</reference>
<dbReference type="GO" id="GO:0005634">
    <property type="term" value="C:nucleus"/>
    <property type="evidence" value="ECO:0007669"/>
    <property type="project" value="UniProtKB-SubCell"/>
</dbReference>
<organism evidence="8 9">
    <name type="scientific">Hypsibius exemplaris</name>
    <name type="common">Freshwater tardigrade</name>
    <dbReference type="NCBI Taxonomy" id="2072580"/>
    <lineage>
        <taxon>Eukaryota</taxon>
        <taxon>Metazoa</taxon>
        <taxon>Ecdysozoa</taxon>
        <taxon>Tardigrada</taxon>
        <taxon>Eutardigrada</taxon>
        <taxon>Parachela</taxon>
        <taxon>Hypsibioidea</taxon>
        <taxon>Hypsibiidae</taxon>
        <taxon>Hypsibius</taxon>
    </lineage>
</organism>
<keyword evidence="5" id="KW-0539">Nucleus</keyword>
<dbReference type="AlphaFoldDB" id="A0A9X6NQE3"/>
<dbReference type="PANTHER" id="PTHR12945:SF0">
    <property type="entry name" value="TRNA (ADENINE(58)-N(1))-METHYLTRANSFERASE NON-CATALYTIC SUBUNIT TRM6"/>
    <property type="match status" value="1"/>
</dbReference>
<proteinExistence type="inferred from homology"/>
<comment type="caution">
    <text evidence="8">The sequence shown here is derived from an EMBL/GenBank/DDBJ whole genome shotgun (WGS) entry which is preliminary data.</text>
</comment>
<comment type="subcellular location">
    <subcellularLocation>
        <location evidence="1">Nucleus</location>
    </subcellularLocation>
</comment>
<dbReference type="InterPro" id="IPR017423">
    <property type="entry name" value="TRM6"/>
</dbReference>
<dbReference type="OrthoDB" id="10254665at2759"/>
<evidence type="ECO:0000256" key="5">
    <source>
        <dbReference type="ARBA" id="ARBA00023242"/>
    </source>
</evidence>
<gene>
    <name evidence="8" type="ORF">BV898_18575</name>
</gene>
<dbReference type="Proteomes" id="UP000192578">
    <property type="component" value="Unassembled WGS sequence"/>
</dbReference>
<dbReference type="PANTHER" id="PTHR12945">
    <property type="entry name" value="TRANSLATION INITIATION FACTOR EIF3-RELATED"/>
    <property type="match status" value="1"/>
</dbReference>
<evidence type="ECO:0000313" key="9">
    <source>
        <dbReference type="Proteomes" id="UP000192578"/>
    </source>
</evidence>
<comment type="similarity">
    <text evidence="2">Belongs to the TRM6/GCD10 family.</text>
</comment>
<evidence type="ECO:0000313" key="8">
    <source>
        <dbReference type="EMBL" id="OWA54159.1"/>
    </source>
</evidence>
<feature type="compositionally biased region" description="Acidic residues" evidence="7">
    <location>
        <begin position="413"/>
        <end position="422"/>
    </location>
</feature>
<evidence type="ECO:0000256" key="7">
    <source>
        <dbReference type="SAM" id="MobiDB-lite"/>
    </source>
</evidence>
<evidence type="ECO:0000256" key="6">
    <source>
        <dbReference type="ARBA" id="ARBA00032319"/>
    </source>
</evidence>
<dbReference type="GO" id="GO:0031515">
    <property type="term" value="C:tRNA (m1A) methyltransferase complex"/>
    <property type="evidence" value="ECO:0007669"/>
    <property type="project" value="InterPro"/>
</dbReference>
<evidence type="ECO:0000256" key="4">
    <source>
        <dbReference type="ARBA" id="ARBA00022694"/>
    </source>
</evidence>
<keyword evidence="4" id="KW-0819">tRNA processing</keyword>
<name>A0A9X6NQE3_HYPEX</name>
<evidence type="ECO:0000256" key="1">
    <source>
        <dbReference type="ARBA" id="ARBA00004123"/>
    </source>
</evidence>
<feature type="region of interest" description="Disordered" evidence="7">
    <location>
        <begin position="403"/>
        <end position="422"/>
    </location>
</feature>
<keyword evidence="9" id="KW-1185">Reference proteome</keyword>
<feature type="region of interest" description="Disordered" evidence="7">
    <location>
        <begin position="269"/>
        <end position="288"/>
    </location>
</feature>
<dbReference type="GO" id="GO:0030488">
    <property type="term" value="P:tRNA methylation"/>
    <property type="evidence" value="ECO:0007669"/>
    <property type="project" value="InterPro"/>
</dbReference>
<dbReference type="Pfam" id="PF04189">
    <property type="entry name" value="Gcd10p"/>
    <property type="match status" value="1"/>
</dbReference>
<evidence type="ECO:0000256" key="2">
    <source>
        <dbReference type="ARBA" id="ARBA00008320"/>
    </source>
</evidence>
<sequence length="422" mass="46154">MTSEASASLIQDGARVIFQRKDWSKEATVGAGKSLVISKLKIKTDEVIGLPYGTLVELNKQTGKFDRVEAVEEDDFADIEFGEAGGDNRNLVDTGTAQGLSTGEIAELKISGVKGMELINNIVQNSSTFGDRQEYGKEKYVAKKKEKHIYRFRILRPTLRLACDVYSSMKVNKINHIRVDTLAIMLSLSNIQAGSKVLVVDGVQGLLLAAAMERTGGTGKIVHVHPGPQPIIPAYDLFGFPDSWTDTIHHLSIDNLEVVSSHVEILPKGEESMETDGASSDGPVEPPLKKRKLNALQTASANYMKENTMDALIMASRHHPKSILLFLLPFLSLSKNFVVHCAYREPLVDTFQALRGLGSVLRICLNDTALRYYQVLPSRTHPENSMSGSGGFLLSGTTVEKGAAAVVEKEQESVPEDGKEEE</sequence>
<protein>
    <recommendedName>
        <fullName evidence="3">tRNA (adenine(58)-N(1))-methyltransferase non-catalytic subunit TRM6</fullName>
    </recommendedName>
    <alternativeName>
        <fullName evidence="6">tRNA(m1A58)-methyltransferase subunit TRM6</fullName>
    </alternativeName>
</protein>
<accession>A0A9X6NQE3</accession>
<evidence type="ECO:0000256" key="3">
    <source>
        <dbReference type="ARBA" id="ARBA00021704"/>
    </source>
</evidence>